<evidence type="ECO:0000259" key="15">
    <source>
        <dbReference type="PROSITE" id="PS50112"/>
    </source>
</evidence>
<keyword evidence="12 13" id="KW-0472">Membrane</keyword>
<dbReference type="SMART" id="SM00304">
    <property type="entry name" value="HAMP"/>
    <property type="match status" value="1"/>
</dbReference>
<feature type="domain" description="HAMP" evidence="16">
    <location>
        <begin position="342"/>
        <end position="394"/>
    </location>
</feature>
<protein>
    <recommendedName>
        <fullName evidence="3">histidine kinase</fullName>
        <ecNumber evidence="3">2.7.13.3</ecNumber>
    </recommendedName>
</protein>
<keyword evidence="8" id="KW-0418">Kinase</keyword>
<sequence>MTLVVSIATAGMAFTFIYQSKELSLDAAKREIGGQTRLIASRFKNRYTQLSGDLFVLAASASVKAAERQMEADLATGQAGSLYPSTATGLQDSFRAIMSVQPEYTQLRLITVADQGRELLRMNRVNGTLMVVKQGALQQKGGEAYFKKAVAMYSHHGAGAEHSEHHITFSDITLNRENGVVTEPKTAMLRAIWPLYSTRHALLGFLVANIDYEKLLVGTFRESTPGHDAYVINRAGDYLEYSGDGSLIGLQLSGGNSAPVPKLVADALSNTSSELAIDDGKSISYLVRVNVNDLDAENFITIGLKASRKVVLAGVSSLGKFGMILGGVFVLLAILAATGLANIVTKPLRELTQSVKDARTTETPVQLPSHRKDEIGVLANAFLDLSTKLSDNEEMMRSTIDSIGEGIIVIDAQGTIVSVNPACKKIFGYGPGQLSGRNVSVLMPKSHGVQHTAYLERYTTAGTKKIAWAGRQEVGLRRDGSTFPLELTVNELITKDRLLFVGIIRDITAREAADKAKAEFTSTVSHELRTPLTSVLGALGLVLSGKIEKVPPKTQRMLEIANENGTRLIRLIEDLLDMERIASGKLRMEKHAVELNELAKSAIEQNVNYGAKNNIAFEFVGSDDPVHRGW</sequence>
<dbReference type="Pfam" id="PF00512">
    <property type="entry name" value="HisKA"/>
    <property type="match status" value="1"/>
</dbReference>
<feature type="domain" description="Histidine kinase" evidence="14">
    <location>
        <begin position="523"/>
        <end position="605"/>
    </location>
</feature>
<gene>
    <name evidence="17" type="ORF">AB4874_07575</name>
</gene>
<keyword evidence="11" id="KW-0902">Two-component regulatory system</keyword>
<dbReference type="Pfam" id="PF00672">
    <property type="entry name" value="HAMP"/>
    <property type="match status" value="1"/>
</dbReference>
<dbReference type="InterPro" id="IPR050351">
    <property type="entry name" value="BphY/WalK/GraS-like"/>
</dbReference>
<dbReference type="Gene3D" id="6.10.340.10">
    <property type="match status" value="1"/>
</dbReference>
<keyword evidence="5" id="KW-0808">Transferase</keyword>
<dbReference type="InterPro" id="IPR035965">
    <property type="entry name" value="PAS-like_dom_sf"/>
</dbReference>
<evidence type="ECO:0000256" key="6">
    <source>
        <dbReference type="ARBA" id="ARBA00022692"/>
    </source>
</evidence>
<dbReference type="CDD" id="cd06225">
    <property type="entry name" value="HAMP"/>
    <property type="match status" value="1"/>
</dbReference>
<keyword evidence="4" id="KW-0597">Phosphoprotein</keyword>
<evidence type="ECO:0000256" key="4">
    <source>
        <dbReference type="ARBA" id="ARBA00022553"/>
    </source>
</evidence>
<evidence type="ECO:0000256" key="9">
    <source>
        <dbReference type="ARBA" id="ARBA00022840"/>
    </source>
</evidence>
<dbReference type="InterPro" id="IPR003661">
    <property type="entry name" value="HisK_dim/P_dom"/>
</dbReference>
<dbReference type="InterPro" id="IPR036097">
    <property type="entry name" value="HisK_dim/P_sf"/>
</dbReference>
<keyword evidence="9" id="KW-0067">ATP-binding</keyword>
<dbReference type="PANTHER" id="PTHR42878">
    <property type="entry name" value="TWO-COMPONENT HISTIDINE KINASE"/>
    <property type="match status" value="1"/>
</dbReference>
<dbReference type="Gene3D" id="3.30.450.20">
    <property type="entry name" value="PAS domain"/>
    <property type="match status" value="2"/>
</dbReference>
<dbReference type="PANTHER" id="PTHR42878:SF7">
    <property type="entry name" value="SENSOR HISTIDINE KINASE GLRK"/>
    <property type="match status" value="1"/>
</dbReference>
<dbReference type="InterPro" id="IPR048760">
    <property type="entry name" value="VP0354-like_sensor_dom"/>
</dbReference>
<feature type="transmembrane region" description="Helical" evidence="13">
    <location>
        <begin position="321"/>
        <end position="344"/>
    </location>
</feature>
<dbReference type="SMART" id="SM00091">
    <property type="entry name" value="PAS"/>
    <property type="match status" value="1"/>
</dbReference>
<dbReference type="SUPFAM" id="SSF55785">
    <property type="entry name" value="PYP-like sensor domain (PAS domain)"/>
    <property type="match status" value="1"/>
</dbReference>
<dbReference type="InterPro" id="IPR013767">
    <property type="entry name" value="PAS_fold"/>
</dbReference>
<feature type="domain" description="PAS" evidence="15">
    <location>
        <begin position="392"/>
        <end position="462"/>
    </location>
</feature>
<dbReference type="EC" id="2.7.13.3" evidence="3"/>
<dbReference type="PROSITE" id="PS50109">
    <property type="entry name" value="HIS_KIN"/>
    <property type="match status" value="1"/>
</dbReference>
<dbReference type="CDD" id="cd00130">
    <property type="entry name" value="PAS"/>
    <property type="match status" value="1"/>
</dbReference>
<dbReference type="PROSITE" id="PS50112">
    <property type="entry name" value="PAS"/>
    <property type="match status" value="1"/>
</dbReference>
<evidence type="ECO:0000313" key="17">
    <source>
        <dbReference type="EMBL" id="MEX1661513.1"/>
    </source>
</evidence>
<dbReference type="Pfam" id="PF00989">
    <property type="entry name" value="PAS"/>
    <property type="match status" value="1"/>
</dbReference>
<evidence type="ECO:0000313" key="18">
    <source>
        <dbReference type="Proteomes" id="UP001557465"/>
    </source>
</evidence>
<dbReference type="InterPro" id="IPR005467">
    <property type="entry name" value="His_kinase_dom"/>
</dbReference>
<dbReference type="SMART" id="SM00388">
    <property type="entry name" value="HisKA"/>
    <property type="match status" value="1"/>
</dbReference>
<dbReference type="RefSeq" id="WP_368391523.1">
    <property type="nucleotide sequence ID" value="NZ_JBFRYC010000003.1"/>
</dbReference>
<dbReference type="CDD" id="cd00082">
    <property type="entry name" value="HisKA"/>
    <property type="match status" value="1"/>
</dbReference>
<evidence type="ECO:0000256" key="10">
    <source>
        <dbReference type="ARBA" id="ARBA00022989"/>
    </source>
</evidence>
<evidence type="ECO:0000256" key="8">
    <source>
        <dbReference type="ARBA" id="ARBA00022777"/>
    </source>
</evidence>
<keyword evidence="7" id="KW-0547">Nucleotide-binding</keyword>
<keyword evidence="10 13" id="KW-1133">Transmembrane helix</keyword>
<evidence type="ECO:0000256" key="2">
    <source>
        <dbReference type="ARBA" id="ARBA00004141"/>
    </source>
</evidence>
<comment type="caution">
    <text evidence="17">The sequence shown here is derived from an EMBL/GenBank/DDBJ whole genome shotgun (WGS) entry which is preliminary data.</text>
</comment>
<evidence type="ECO:0000256" key="3">
    <source>
        <dbReference type="ARBA" id="ARBA00012438"/>
    </source>
</evidence>
<dbReference type="Proteomes" id="UP001557465">
    <property type="component" value="Unassembled WGS sequence"/>
</dbReference>
<evidence type="ECO:0000259" key="16">
    <source>
        <dbReference type="PROSITE" id="PS50885"/>
    </source>
</evidence>
<comment type="catalytic activity">
    <reaction evidence="1">
        <text>ATP + protein L-histidine = ADP + protein N-phospho-L-histidine.</text>
        <dbReference type="EC" id="2.7.13.3"/>
    </reaction>
</comment>
<evidence type="ECO:0000256" key="12">
    <source>
        <dbReference type="ARBA" id="ARBA00023136"/>
    </source>
</evidence>
<organism evidence="17 18">
    <name type="scientific">Thioclava arctica</name>
    <dbReference type="NCBI Taxonomy" id="3238301"/>
    <lineage>
        <taxon>Bacteria</taxon>
        <taxon>Pseudomonadati</taxon>
        <taxon>Pseudomonadota</taxon>
        <taxon>Alphaproteobacteria</taxon>
        <taxon>Rhodobacterales</taxon>
        <taxon>Paracoccaceae</taxon>
        <taxon>Thioclava</taxon>
    </lineage>
</organism>
<dbReference type="InterPro" id="IPR000014">
    <property type="entry name" value="PAS"/>
</dbReference>
<keyword evidence="6 13" id="KW-0812">Transmembrane</keyword>
<dbReference type="SUPFAM" id="SSF47384">
    <property type="entry name" value="Homodimeric domain of signal transducing histidine kinase"/>
    <property type="match status" value="1"/>
</dbReference>
<evidence type="ECO:0000256" key="5">
    <source>
        <dbReference type="ARBA" id="ARBA00022679"/>
    </source>
</evidence>
<dbReference type="SUPFAM" id="SSF103190">
    <property type="entry name" value="Sensory domain-like"/>
    <property type="match status" value="1"/>
</dbReference>
<evidence type="ECO:0000256" key="1">
    <source>
        <dbReference type="ARBA" id="ARBA00000085"/>
    </source>
</evidence>
<accession>A0ABV3TKM6</accession>
<keyword evidence="18" id="KW-1185">Reference proteome</keyword>
<dbReference type="Pfam" id="PF21623">
    <property type="entry name" value="HK_sensor_dom_bact"/>
    <property type="match status" value="1"/>
</dbReference>
<dbReference type="InterPro" id="IPR003660">
    <property type="entry name" value="HAMP_dom"/>
</dbReference>
<evidence type="ECO:0000259" key="14">
    <source>
        <dbReference type="PROSITE" id="PS50109"/>
    </source>
</evidence>
<dbReference type="Gene3D" id="1.10.287.130">
    <property type="match status" value="1"/>
</dbReference>
<dbReference type="InterPro" id="IPR029151">
    <property type="entry name" value="Sensor-like_sf"/>
</dbReference>
<dbReference type="SUPFAM" id="SSF158472">
    <property type="entry name" value="HAMP domain-like"/>
    <property type="match status" value="1"/>
</dbReference>
<comment type="subcellular location">
    <subcellularLocation>
        <location evidence="2">Membrane</location>
        <topology evidence="2">Multi-pass membrane protein</topology>
    </subcellularLocation>
</comment>
<dbReference type="NCBIfam" id="TIGR00229">
    <property type="entry name" value="sensory_box"/>
    <property type="match status" value="1"/>
</dbReference>
<evidence type="ECO:0000256" key="7">
    <source>
        <dbReference type="ARBA" id="ARBA00022741"/>
    </source>
</evidence>
<reference evidence="17 18" key="1">
    <citation type="journal article" date="2011" name="Int. J. Syst. Evol. Microbiol.">
        <title>Zhongshania antarctica gen. nov., sp. nov. and Zhongshania guokunii sp. nov., gammaproteobacteria respectively isolated from coastal attached (fast) ice and surface seawater of the Antarctic.</title>
        <authorList>
            <person name="Li H.J."/>
            <person name="Zhang X.Y."/>
            <person name="Chen C.X."/>
            <person name="Zhang Y.J."/>
            <person name="Gao Z.M."/>
            <person name="Yu Y."/>
            <person name="Chen X.L."/>
            <person name="Chen B."/>
            <person name="Zhang Y.Z."/>
        </authorList>
    </citation>
    <scope>NUCLEOTIDE SEQUENCE [LARGE SCALE GENOMIC DNA]</scope>
    <source>
        <strain evidence="17 18">15-R06ZXC-3</strain>
    </source>
</reference>
<dbReference type="PROSITE" id="PS50885">
    <property type="entry name" value="HAMP"/>
    <property type="match status" value="1"/>
</dbReference>
<evidence type="ECO:0000256" key="13">
    <source>
        <dbReference type="SAM" id="Phobius"/>
    </source>
</evidence>
<proteinExistence type="predicted"/>
<evidence type="ECO:0000256" key="11">
    <source>
        <dbReference type="ARBA" id="ARBA00023012"/>
    </source>
</evidence>
<dbReference type="EMBL" id="JBFRYC010000003">
    <property type="protein sequence ID" value="MEX1661513.1"/>
    <property type="molecule type" value="Genomic_DNA"/>
</dbReference>
<name>A0ABV3TKM6_9RHOB</name>